<proteinExistence type="predicted"/>
<accession>A0ABV3XXY2</accession>
<organism evidence="1 2">
    <name type="scientific">Rhodovulum iodosum</name>
    <dbReference type="NCBI Taxonomy" id="68291"/>
    <lineage>
        <taxon>Bacteria</taxon>
        <taxon>Pseudomonadati</taxon>
        <taxon>Pseudomonadota</taxon>
        <taxon>Alphaproteobacteria</taxon>
        <taxon>Rhodobacterales</taxon>
        <taxon>Paracoccaceae</taxon>
        <taxon>Rhodovulum</taxon>
    </lineage>
</organism>
<evidence type="ECO:0000313" key="2">
    <source>
        <dbReference type="Proteomes" id="UP001560019"/>
    </source>
</evidence>
<gene>
    <name evidence="1" type="ORF">Ga0609869_003588</name>
</gene>
<dbReference type="RefSeq" id="WP_125403197.1">
    <property type="nucleotide sequence ID" value="NZ_JBEHHI010000005.1"/>
</dbReference>
<name>A0ABV3XXY2_9RHOB</name>
<comment type="caution">
    <text evidence="1">The sequence shown here is derived from an EMBL/GenBank/DDBJ whole genome shotgun (WGS) entry which is preliminary data.</text>
</comment>
<reference evidence="1 2" key="1">
    <citation type="submission" date="2024-06" db="EMBL/GenBank/DDBJ databases">
        <title>Genome of Rhodovulum iodosum, a marine photoferrotroph.</title>
        <authorList>
            <person name="Bianchini G."/>
            <person name="Nikeleit V."/>
            <person name="Kappler A."/>
            <person name="Bryce C."/>
            <person name="Sanchez-Baracaldo P."/>
        </authorList>
    </citation>
    <scope>NUCLEOTIDE SEQUENCE [LARGE SCALE GENOMIC DNA]</scope>
    <source>
        <strain evidence="1 2">UT/N1</strain>
    </source>
</reference>
<sequence length="252" mass="28685">MSRIERALRRAVRRMRYDPAMKFQVVGERCSGTNFAHHLIRANVTNNPCQAYGWKHGFPLFIAAPRDVVFVVMFREALPWLKSMYQKPWHSTEALRALAFSDFIRAEWDATIDKPGWFALEEDDKRAGLPLQYDRNPLDGSRFANILEMRGMKMRAMLGLKTRGAKVVFRTHAELTQNPEALIEELAGTFGLSRKPGFTVPEGHFGWVWNERKAWLGPGPIEISDADMAFIDSQIDPALERAAGLDWPPQAG</sequence>
<keyword evidence="2" id="KW-1185">Reference proteome</keyword>
<dbReference type="Proteomes" id="UP001560019">
    <property type="component" value="Unassembled WGS sequence"/>
</dbReference>
<protein>
    <recommendedName>
        <fullName evidence="3">Sulfotransferase family protein</fullName>
    </recommendedName>
</protein>
<evidence type="ECO:0008006" key="3">
    <source>
        <dbReference type="Google" id="ProtNLM"/>
    </source>
</evidence>
<dbReference type="EMBL" id="JBEHHI010000005">
    <property type="protein sequence ID" value="MEX5730235.1"/>
    <property type="molecule type" value="Genomic_DNA"/>
</dbReference>
<evidence type="ECO:0000313" key="1">
    <source>
        <dbReference type="EMBL" id="MEX5730235.1"/>
    </source>
</evidence>